<evidence type="ECO:0000313" key="15">
    <source>
        <dbReference type="Proteomes" id="UP001219525"/>
    </source>
</evidence>
<accession>A0AAD6YJW6</accession>
<dbReference type="GO" id="GO:0043138">
    <property type="term" value="F:3'-5' DNA helicase activity"/>
    <property type="evidence" value="ECO:0007669"/>
    <property type="project" value="UniProtKB-EC"/>
</dbReference>
<evidence type="ECO:0000256" key="9">
    <source>
        <dbReference type="ARBA" id="ARBA00034808"/>
    </source>
</evidence>
<feature type="domain" description="Helicase C-terminal" evidence="13">
    <location>
        <begin position="414"/>
        <end position="605"/>
    </location>
</feature>
<evidence type="ECO:0000256" key="3">
    <source>
        <dbReference type="ARBA" id="ARBA00022801"/>
    </source>
</evidence>
<dbReference type="InterPro" id="IPR011545">
    <property type="entry name" value="DEAD/DEAH_box_helicase_dom"/>
</dbReference>
<dbReference type="Gene3D" id="1.10.10.10">
    <property type="entry name" value="Winged helix-like DNA-binding domain superfamily/Winged helix DNA-binding domain"/>
    <property type="match status" value="1"/>
</dbReference>
<feature type="region of interest" description="Disordered" evidence="11">
    <location>
        <begin position="1176"/>
        <end position="1206"/>
    </location>
</feature>
<dbReference type="SMART" id="SM00973">
    <property type="entry name" value="Sec63"/>
    <property type="match status" value="1"/>
</dbReference>
<evidence type="ECO:0000256" key="7">
    <source>
        <dbReference type="ARBA" id="ARBA00023254"/>
    </source>
</evidence>
<keyword evidence="5" id="KW-0067">ATP-binding</keyword>
<dbReference type="InterPro" id="IPR014001">
    <property type="entry name" value="Helicase_ATP-bd"/>
</dbReference>
<keyword evidence="15" id="KW-1185">Reference proteome</keyword>
<dbReference type="PROSITE" id="PS51192">
    <property type="entry name" value="HELICASE_ATP_BIND_1"/>
    <property type="match status" value="1"/>
</dbReference>
<keyword evidence="2" id="KW-0547">Nucleotide-binding</keyword>
<dbReference type="SUPFAM" id="SSF52540">
    <property type="entry name" value="P-loop containing nucleoside triphosphate hydrolases"/>
    <property type="match status" value="1"/>
</dbReference>
<reference evidence="14" key="1">
    <citation type="submission" date="2023-03" db="EMBL/GenBank/DDBJ databases">
        <title>Massive genome expansion in bonnet fungi (Mycena s.s.) driven by repeated elements and novel gene families across ecological guilds.</title>
        <authorList>
            <consortium name="Lawrence Berkeley National Laboratory"/>
            <person name="Harder C.B."/>
            <person name="Miyauchi S."/>
            <person name="Viragh M."/>
            <person name="Kuo A."/>
            <person name="Thoen E."/>
            <person name="Andreopoulos B."/>
            <person name="Lu D."/>
            <person name="Skrede I."/>
            <person name="Drula E."/>
            <person name="Henrissat B."/>
            <person name="Morin E."/>
            <person name="Kohler A."/>
            <person name="Barry K."/>
            <person name="LaButti K."/>
            <person name="Morin E."/>
            <person name="Salamov A."/>
            <person name="Lipzen A."/>
            <person name="Mereny Z."/>
            <person name="Hegedus B."/>
            <person name="Baldrian P."/>
            <person name="Stursova M."/>
            <person name="Weitz H."/>
            <person name="Taylor A."/>
            <person name="Grigoriev I.V."/>
            <person name="Nagy L.G."/>
            <person name="Martin F."/>
            <person name="Kauserud H."/>
        </authorList>
    </citation>
    <scope>NUCLEOTIDE SEQUENCE</scope>
    <source>
        <strain evidence="14">9144</strain>
    </source>
</reference>
<comment type="catalytic activity">
    <reaction evidence="10">
        <text>ATP + H2O = ADP + phosphate + H(+)</text>
        <dbReference type="Rhea" id="RHEA:13065"/>
        <dbReference type="ChEBI" id="CHEBI:15377"/>
        <dbReference type="ChEBI" id="CHEBI:15378"/>
        <dbReference type="ChEBI" id="CHEBI:30616"/>
        <dbReference type="ChEBI" id="CHEBI:43474"/>
        <dbReference type="ChEBI" id="CHEBI:456216"/>
        <dbReference type="EC" id="5.6.2.4"/>
    </reaction>
</comment>
<feature type="domain" description="Helicase ATP-binding" evidence="12">
    <location>
        <begin position="199"/>
        <end position="378"/>
    </location>
</feature>
<dbReference type="Pfam" id="PF23445">
    <property type="entry name" value="WHD_SNRNP200"/>
    <property type="match status" value="1"/>
</dbReference>
<evidence type="ECO:0000256" key="10">
    <source>
        <dbReference type="ARBA" id="ARBA00048988"/>
    </source>
</evidence>
<dbReference type="Gene3D" id="1.10.3380.10">
    <property type="entry name" value="Sec63 N-terminal domain-like domain"/>
    <property type="match status" value="1"/>
</dbReference>
<feature type="compositionally biased region" description="Basic and acidic residues" evidence="11">
    <location>
        <begin position="1332"/>
        <end position="1342"/>
    </location>
</feature>
<evidence type="ECO:0000256" key="8">
    <source>
        <dbReference type="ARBA" id="ARBA00034617"/>
    </source>
</evidence>
<comment type="similarity">
    <text evidence="1">Belongs to the helicase family. SKI2 subfamily.</text>
</comment>
<proteinExistence type="inferred from homology"/>
<dbReference type="Proteomes" id="UP001219525">
    <property type="component" value="Unassembled WGS sequence"/>
</dbReference>
<dbReference type="GO" id="GO:0003676">
    <property type="term" value="F:nucleic acid binding"/>
    <property type="evidence" value="ECO:0007669"/>
    <property type="project" value="InterPro"/>
</dbReference>
<dbReference type="Pfam" id="PF00271">
    <property type="entry name" value="Helicase_C"/>
    <property type="match status" value="1"/>
</dbReference>
<dbReference type="InterPro" id="IPR004179">
    <property type="entry name" value="Sec63-dom"/>
</dbReference>
<keyword evidence="6" id="KW-0413">Isomerase</keyword>
<evidence type="ECO:0000259" key="12">
    <source>
        <dbReference type="PROSITE" id="PS51192"/>
    </source>
</evidence>
<dbReference type="EC" id="5.6.2.4" evidence="9"/>
<dbReference type="Gene3D" id="3.40.50.300">
    <property type="entry name" value="P-loop containing nucleotide triphosphate hydrolases"/>
    <property type="match status" value="2"/>
</dbReference>
<keyword evidence="3" id="KW-0378">Hydrolase</keyword>
<organism evidence="14 15">
    <name type="scientific">Mycena pura</name>
    <dbReference type="NCBI Taxonomy" id="153505"/>
    <lineage>
        <taxon>Eukaryota</taxon>
        <taxon>Fungi</taxon>
        <taxon>Dikarya</taxon>
        <taxon>Basidiomycota</taxon>
        <taxon>Agaricomycotina</taxon>
        <taxon>Agaricomycetes</taxon>
        <taxon>Agaricomycetidae</taxon>
        <taxon>Agaricales</taxon>
        <taxon>Marasmiineae</taxon>
        <taxon>Mycenaceae</taxon>
        <taxon>Mycena</taxon>
    </lineage>
</organism>
<evidence type="ECO:0000313" key="14">
    <source>
        <dbReference type="EMBL" id="KAJ7217180.1"/>
    </source>
</evidence>
<keyword evidence="4" id="KW-0347">Helicase</keyword>
<feature type="region of interest" description="Disordered" evidence="11">
    <location>
        <begin position="1116"/>
        <end position="1146"/>
    </location>
</feature>
<name>A0AAD6YJW6_9AGAR</name>
<gene>
    <name evidence="14" type="ORF">GGX14DRAFT_561708</name>
</gene>
<dbReference type="InterPro" id="IPR027417">
    <property type="entry name" value="P-loop_NTPase"/>
</dbReference>
<evidence type="ECO:0000256" key="4">
    <source>
        <dbReference type="ARBA" id="ARBA00022806"/>
    </source>
</evidence>
<protein>
    <recommendedName>
        <fullName evidence="9">DNA 3'-5' helicase</fullName>
        <ecNumber evidence="9">5.6.2.4</ecNumber>
    </recommendedName>
</protein>
<evidence type="ECO:0000259" key="13">
    <source>
        <dbReference type="PROSITE" id="PS51194"/>
    </source>
</evidence>
<dbReference type="EMBL" id="JARJCW010000014">
    <property type="protein sequence ID" value="KAJ7217180.1"/>
    <property type="molecule type" value="Genomic_DNA"/>
</dbReference>
<dbReference type="InterPro" id="IPR052247">
    <property type="entry name" value="Meiotic_Crossover_Helicase"/>
</dbReference>
<dbReference type="InterPro" id="IPR001650">
    <property type="entry name" value="Helicase_C-like"/>
</dbReference>
<comment type="caution">
    <text evidence="14">The sequence shown here is derived from an EMBL/GenBank/DDBJ whole genome shotgun (WGS) entry which is preliminary data.</text>
</comment>
<evidence type="ECO:0000256" key="2">
    <source>
        <dbReference type="ARBA" id="ARBA00022741"/>
    </source>
</evidence>
<dbReference type="InterPro" id="IPR036388">
    <property type="entry name" value="WH-like_DNA-bd_sf"/>
</dbReference>
<dbReference type="GO" id="GO:0016787">
    <property type="term" value="F:hydrolase activity"/>
    <property type="evidence" value="ECO:0007669"/>
    <property type="project" value="UniProtKB-KW"/>
</dbReference>
<dbReference type="GO" id="GO:0051321">
    <property type="term" value="P:meiotic cell cycle"/>
    <property type="evidence" value="ECO:0007669"/>
    <property type="project" value="UniProtKB-KW"/>
</dbReference>
<evidence type="ECO:0000256" key="5">
    <source>
        <dbReference type="ARBA" id="ARBA00022840"/>
    </source>
</evidence>
<dbReference type="Pfam" id="PF02889">
    <property type="entry name" value="Sec63"/>
    <property type="match status" value="1"/>
</dbReference>
<sequence length="1499" mass="168281">MNNQGYNDYVCSQEQDELLHRAFSGPRSSNNYHDIDPFYADEIGNSSPSPPEKNQYFEYEPEDINEYERDDVPYYGDDPIHCSSAEDLNQVEYGDNCPPFTASLHNGSFGTQPESVYPFNFRTTPLHHPQLQRQLTYYQPNEKQEHNFRAPRLPSSPHRGSNPRNFAGIRLHPVSDLPDFYRGLFKFGVFNAVQSTCFSTVIESNENMVISAPTGSGKTVLFELAIIRMLRQAKESGKSPKCVYMAPTKALCSERQKDWTSKFSALGFKCCELTGDTVMMGKGAWGEAKTATIIITTGEKWDSLTRNWADQSRTLSQIQLFLVDEVHILNEPRGSTLEVVVSRMKSHGSAVRFVLVSATVPNIHDIASWIGNERRDSAARVFEFGEEFRPCKLTRHVIGVARQRNENDFSFARKLDFRLFSALQTHSVGKPILVFVSTRKGVLMTADQLMKEYSEAEKNKKHLPWTHPKRIEHVFHERRLIELASFGIGIHHAGLTIDDRRAVEDLYLKGALRVVVATSTLAVGVNLPAHTVVIKGVQTYQNNAFVEYSDLDVMQMLGRAANKDGIAIILCETDLETKYRELVQGRTIVESSLHTNLSEHINSEIGLGTITSIRSAKDWLRGSYLFQRIKKNPAHYSLGKSENQSWEERVDDMVMRSVENLRETKLIAGAKTGDTSGALRSTEFGDIMSKFYIRQSTMSLILALPERPTLREILEMISASEELSEVKLRTSEKTVFNKLRKHNDIRFEVKKVEKTSDKVFLLIQAVLGGVSLNAPEYKSSDSQLNLEAFSVFKHISRIARGIYLSAFQKQMLMHLAAVVEAAIVKKRGAQLKYGLELVRCLTAKAWEDRPVVLKQLESIGEKSFVLAIGFRQFSPITLPPFVLAENGITSFALLAKQEPHRIEMLLNRRPPFGLEILALVKELPQYTLAIKEAEVRSNGGEDPVEIDLSIACGLAINTTNVSKAKQKGRTEMTAILTLSSDLELVDFRRTPTKALREGKTFEITVELTKPSQSVLVMITSETIAGVTVTQTYKPQVSYKEYPTRDTRPPTVTVQLLVCSSVLELIFVDQDLHLEGMEDTDFWSVHADDNGNEILASPASVKDSVVRDLTKPRVKISQPSQVPDTLKVADDSPAKPKKLPRQPNGNYECNHSCKDKTQCRHVCCRDGLPAPLKQLKKRTALPNSNNARPPVTPPSRHQRSNKNKKLPDPTIQQLEKLHERTNVSLKLPQGSRMKLEPTGELKHKRKPIIDFSVDLTQLNDGKPGTSYAVPDLRDDEDLPEPLELLIAAHSNTKAHSSPQSNYSVSDIDSLIRQVPSELMQDANKTAVTSPKSTRRDAKIERRNALPSTPLPPRKRHHSSEEDLLPPKRSRVDTELSQDFSSSPTGTSQSFGRSDRLFGKHSEARVLHYNDLEARFSDGAEAGDFIPDYETLPSTPALTASDDDLKATSDLTQPVHTPDPKPRMMHLDEGEGKDFVMQDVNGDDDLREFDAWLNSGVFEIV</sequence>
<dbReference type="SUPFAM" id="SSF46785">
    <property type="entry name" value="Winged helix' DNA-binding domain"/>
    <property type="match status" value="1"/>
</dbReference>
<feature type="region of interest" description="Disordered" evidence="11">
    <location>
        <begin position="23"/>
        <end position="54"/>
    </location>
</feature>
<dbReference type="SUPFAM" id="SSF158702">
    <property type="entry name" value="Sec63 N-terminal domain-like"/>
    <property type="match status" value="1"/>
</dbReference>
<dbReference type="PANTHER" id="PTHR47835">
    <property type="entry name" value="HFM1, ATP DEPENDENT DNA HELICASE HOMOLOG"/>
    <property type="match status" value="1"/>
</dbReference>
<dbReference type="CDD" id="cd18795">
    <property type="entry name" value="SF2_C_Ski2"/>
    <property type="match status" value="1"/>
</dbReference>
<feature type="region of interest" description="Disordered" evidence="11">
    <location>
        <begin position="1317"/>
        <end position="1392"/>
    </location>
</feature>
<feature type="compositionally biased region" description="Polar residues" evidence="11">
    <location>
        <begin position="1373"/>
        <end position="1390"/>
    </location>
</feature>
<dbReference type="InterPro" id="IPR057842">
    <property type="entry name" value="WH_MER3"/>
</dbReference>
<comment type="catalytic activity">
    <reaction evidence="8">
        <text>Couples ATP hydrolysis with the unwinding of duplex DNA by translocating in the 3'-5' direction.</text>
        <dbReference type="EC" id="5.6.2.4"/>
    </reaction>
</comment>
<dbReference type="GO" id="GO:0005524">
    <property type="term" value="F:ATP binding"/>
    <property type="evidence" value="ECO:0007669"/>
    <property type="project" value="UniProtKB-KW"/>
</dbReference>
<dbReference type="PANTHER" id="PTHR47835:SF3">
    <property type="entry name" value="HELICASE FOR MEIOSIS 1"/>
    <property type="match status" value="1"/>
</dbReference>
<dbReference type="Pfam" id="PF00270">
    <property type="entry name" value="DEAD"/>
    <property type="match status" value="1"/>
</dbReference>
<keyword evidence="7" id="KW-0469">Meiosis</keyword>
<feature type="compositionally biased region" description="Polar residues" evidence="11">
    <location>
        <begin position="1321"/>
        <end position="1330"/>
    </location>
</feature>
<evidence type="ECO:0000256" key="6">
    <source>
        <dbReference type="ARBA" id="ARBA00023235"/>
    </source>
</evidence>
<dbReference type="InterPro" id="IPR036390">
    <property type="entry name" value="WH_DNA-bd_sf"/>
</dbReference>
<dbReference type="SMART" id="SM00487">
    <property type="entry name" value="DEXDc"/>
    <property type="match status" value="1"/>
</dbReference>
<dbReference type="FunFam" id="1.10.10.10:FF:000012">
    <property type="entry name" value="U5 small nuclear ribonucleoprotein helicase"/>
    <property type="match status" value="1"/>
</dbReference>
<evidence type="ECO:0000256" key="11">
    <source>
        <dbReference type="SAM" id="MobiDB-lite"/>
    </source>
</evidence>
<dbReference type="PROSITE" id="PS51194">
    <property type="entry name" value="HELICASE_CTER"/>
    <property type="match status" value="1"/>
</dbReference>
<evidence type="ECO:0000256" key="1">
    <source>
        <dbReference type="ARBA" id="ARBA00010140"/>
    </source>
</evidence>
<dbReference type="SMART" id="SM00490">
    <property type="entry name" value="HELICc"/>
    <property type="match status" value="1"/>
</dbReference>